<proteinExistence type="predicted"/>
<reference evidence="1 2" key="1">
    <citation type="submission" date="2015-09" db="EMBL/GenBank/DDBJ databases">
        <title>Sorangium comparison.</title>
        <authorList>
            <person name="Zaburannyi N."/>
            <person name="Bunk B."/>
            <person name="Overmann J."/>
            <person name="Mueller R."/>
        </authorList>
    </citation>
    <scope>NUCLEOTIDE SEQUENCE [LARGE SCALE GENOMIC DNA]</scope>
    <source>
        <strain evidence="1 2">So ce26</strain>
    </source>
</reference>
<dbReference type="Proteomes" id="UP000238348">
    <property type="component" value="Chromosome"/>
</dbReference>
<dbReference type="AlphaFoldDB" id="A0A2L0F475"/>
<organism evidence="1 2">
    <name type="scientific">Sorangium cellulosum</name>
    <name type="common">Polyangium cellulosum</name>
    <dbReference type="NCBI Taxonomy" id="56"/>
    <lineage>
        <taxon>Bacteria</taxon>
        <taxon>Pseudomonadati</taxon>
        <taxon>Myxococcota</taxon>
        <taxon>Polyangia</taxon>
        <taxon>Polyangiales</taxon>
        <taxon>Polyangiaceae</taxon>
        <taxon>Sorangium</taxon>
    </lineage>
</organism>
<evidence type="ECO:0000313" key="2">
    <source>
        <dbReference type="Proteomes" id="UP000238348"/>
    </source>
</evidence>
<accession>A0A2L0F475</accession>
<gene>
    <name evidence="1" type="ORF">SOCE26_078520</name>
</gene>
<protein>
    <submittedName>
        <fullName evidence="1">Uncharacterized protein</fullName>
    </submittedName>
</protein>
<evidence type="ECO:0000313" key="1">
    <source>
        <dbReference type="EMBL" id="AUX46346.1"/>
    </source>
</evidence>
<name>A0A2L0F475_SORCE</name>
<sequence>MAWTRSPSLGAASSFVMIQPRGGLRFSGRDSFFAFCAAPRSGSVHHDRGRRRALCVDRSPRVDRPLHGDRIAARHAPYGAGASGQQVNFASSAYPPHAAVLQASNWPRSSPADSQS</sequence>
<dbReference type="EMBL" id="CP012673">
    <property type="protein sequence ID" value="AUX46346.1"/>
    <property type="molecule type" value="Genomic_DNA"/>
</dbReference>